<keyword evidence="2" id="KW-1185">Reference proteome</keyword>
<accession>A0A5J5G511</accession>
<reference evidence="1 2" key="1">
    <citation type="submission" date="2019-09" db="EMBL/GenBank/DDBJ databases">
        <title>Bacillus ochoae sp. nov., Paenibacillus whitsoniae sp. nov., Paenibacillus spiritus sp. nov. Isolated from the Mars Exploration Rover during spacecraft assembly.</title>
        <authorList>
            <person name="Seuylemezian A."/>
            <person name="Vaishampayan P."/>
        </authorList>
    </citation>
    <scope>NUCLEOTIDE SEQUENCE [LARGE SCALE GENOMIC DNA]</scope>
    <source>
        <strain evidence="1 2">MER_111</strain>
    </source>
</reference>
<evidence type="ECO:0000313" key="1">
    <source>
        <dbReference type="EMBL" id="KAA9002139.1"/>
    </source>
</evidence>
<comment type="caution">
    <text evidence="1">The sequence shown here is derived from an EMBL/GenBank/DDBJ whole genome shotgun (WGS) entry which is preliminary data.</text>
</comment>
<gene>
    <name evidence="1" type="ORF">F4V43_13520</name>
</gene>
<dbReference type="AlphaFoldDB" id="A0A5J5G511"/>
<sequence length="115" mass="12100">MDELANSGVKYNPNDVVAVTRNADGKLVWIENGNSQAGLNHILNHADDFAAKGISQGQLPEFITKAVSGGKIVGYQGKGTGRPIYEVSFNGQTQRVAITTGNNGFIVGANPVSIK</sequence>
<organism evidence="1 2">
    <name type="scientific">Paenibacillus spiritus</name>
    <dbReference type="NCBI Taxonomy" id="2496557"/>
    <lineage>
        <taxon>Bacteria</taxon>
        <taxon>Bacillati</taxon>
        <taxon>Bacillota</taxon>
        <taxon>Bacilli</taxon>
        <taxon>Bacillales</taxon>
        <taxon>Paenibacillaceae</taxon>
        <taxon>Paenibacillus</taxon>
    </lineage>
</organism>
<evidence type="ECO:0008006" key="3">
    <source>
        <dbReference type="Google" id="ProtNLM"/>
    </source>
</evidence>
<proteinExistence type="predicted"/>
<evidence type="ECO:0000313" key="2">
    <source>
        <dbReference type="Proteomes" id="UP000367750"/>
    </source>
</evidence>
<name>A0A5J5G511_9BACL</name>
<dbReference type="Proteomes" id="UP000367750">
    <property type="component" value="Unassembled WGS sequence"/>
</dbReference>
<protein>
    <recommendedName>
        <fullName evidence="3">DUF4258 domain-containing protein</fullName>
    </recommendedName>
</protein>
<dbReference type="OrthoDB" id="9765386at2"/>
<dbReference type="EMBL" id="VYKK01000018">
    <property type="protein sequence ID" value="KAA9002139.1"/>
    <property type="molecule type" value="Genomic_DNA"/>
</dbReference>